<keyword evidence="6 11" id="KW-0874">Quinone</keyword>
<dbReference type="GO" id="GO:0048038">
    <property type="term" value="F:quinone binding"/>
    <property type="evidence" value="ECO:0007669"/>
    <property type="project" value="UniProtKB-KW"/>
</dbReference>
<gene>
    <name evidence="11" type="primary">nuoA</name>
    <name evidence="13" type="ORF">N866_02195</name>
</gene>
<dbReference type="InterPro" id="IPR000440">
    <property type="entry name" value="NADH_UbQ/plastoQ_OxRdtase_su3"/>
</dbReference>
<dbReference type="GO" id="GO:0008137">
    <property type="term" value="F:NADH dehydrogenase (ubiquinone) activity"/>
    <property type="evidence" value="ECO:0007669"/>
    <property type="project" value="InterPro"/>
</dbReference>
<keyword evidence="4 11" id="KW-1003">Cell membrane</keyword>
<feature type="transmembrane region" description="Helical" evidence="11">
    <location>
        <begin position="62"/>
        <end position="83"/>
    </location>
</feature>
<evidence type="ECO:0000256" key="1">
    <source>
        <dbReference type="ARBA" id="ARBA00004141"/>
    </source>
</evidence>
<accession>A0A021VQ21</accession>
<evidence type="ECO:0000256" key="6">
    <source>
        <dbReference type="ARBA" id="ARBA00022719"/>
    </source>
</evidence>
<evidence type="ECO:0000313" key="13">
    <source>
        <dbReference type="EMBL" id="EYR63213.1"/>
    </source>
</evidence>
<dbReference type="PANTHER" id="PTHR11058">
    <property type="entry name" value="NADH-UBIQUINONE OXIDOREDUCTASE CHAIN 3"/>
    <property type="match status" value="1"/>
</dbReference>
<evidence type="ECO:0000256" key="9">
    <source>
        <dbReference type="ARBA" id="ARBA00023027"/>
    </source>
</evidence>
<dbReference type="InterPro" id="IPR023043">
    <property type="entry name" value="NAD(P)H_OxRDtase_bac/plastid"/>
</dbReference>
<dbReference type="FunFam" id="1.20.58.1610:FF:000002">
    <property type="entry name" value="NADH-quinone oxidoreductase subunit A"/>
    <property type="match status" value="1"/>
</dbReference>
<evidence type="ECO:0000256" key="5">
    <source>
        <dbReference type="ARBA" id="ARBA00022692"/>
    </source>
</evidence>
<comment type="caution">
    <text evidence="13">The sequence shown here is derived from an EMBL/GenBank/DDBJ whole genome shotgun (WGS) entry which is preliminary data.</text>
</comment>
<name>A0A021VQ21_9CELL</name>
<dbReference type="RefSeq" id="WP_034226380.1">
    <property type="nucleotide sequence ID" value="NZ_AXCW01000113.1"/>
</dbReference>
<keyword evidence="14" id="KW-1185">Reference proteome</keyword>
<sequence length="120" mass="13298">MSNPYVPILVLMGVGAVLALGGVGASWILGPRRYNRAKLEAYECGIDPTPHAVGGGRFPIKYYLVAMTFIIFDIEVVFMYPWAVSFGMLGLFGVVSMLTFLALITVPFVYEWRRGGLDWD</sequence>
<dbReference type="Pfam" id="PF00507">
    <property type="entry name" value="Oxidored_q4"/>
    <property type="match status" value="1"/>
</dbReference>
<keyword evidence="5 11" id="KW-0812">Transmembrane</keyword>
<keyword evidence="3 11" id="KW-0813">Transport</keyword>
<dbReference type="AlphaFoldDB" id="A0A021VQ21"/>
<keyword evidence="9 11" id="KW-0520">NAD</keyword>
<keyword evidence="10 11" id="KW-0472">Membrane</keyword>
<dbReference type="OrthoDB" id="9791970at2"/>
<comment type="subunit">
    <text evidence="11">NDH-1 is composed of 14 different subunits. Subunits NuoA, H, J, K, L, M, N constitute the membrane sector of the complex.</text>
</comment>
<evidence type="ECO:0000313" key="14">
    <source>
        <dbReference type="Proteomes" id="UP000019753"/>
    </source>
</evidence>
<dbReference type="Gene3D" id="1.20.58.1610">
    <property type="entry name" value="NADH:ubiquinone/plastoquinone oxidoreductase, chain 3"/>
    <property type="match status" value="1"/>
</dbReference>
<dbReference type="EC" id="7.1.1.-" evidence="11"/>
<dbReference type="HAMAP" id="MF_01394">
    <property type="entry name" value="NDH1_NuoA"/>
    <property type="match status" value="1"/>
</dbReference>
<evidence type="ECO:0000256" key="11">
    <source>
        <dbReference type="HAMAP-Rule" id="MF_01394"/>
    </source>
</evidence>
<reference evidence="13 14" key="1">
    <citation type="submission" date="2014-01" db="EMBL/GenBank/DDBJ databases">
        <title>Actinotalea ferrariae CF5-4.</title>
        <authorList>
            <person name="Chen F."/>
            <person name="Li Y."/>
            <person name="Wang G."/>
        </authorList>
    </citation>
    <scope>NUCLEOTIDE SEQUENCE [LARGE SCALE GENOMIC DNA]</scope>
    <source>
        <strain evidence="13 14">CF5-4</strain>
    </source>
</reference>
<evidence type="ECO:0000256" key="10">
    <source>
        <dbReference type="ARBA" id="ARBA00023136"/>
    </source>
</evidence>
<feature type="transmembrane region" description="Helical" evidence="11">
    <location>
        <begin position="6"/>
        <end position="29"/>
    </location>
</feature>
<organism evidence="13 14">
    <name type="scientific">Actinotalea ferrariae CF5-4</name>
    <dbReference type="NCBI Taxonomy" id="948458"/>
    <lineage>
        <taxon>Bacteria</taxon>
        <taxon>Bacillati</taxon>
        <taxon>Actinomycetota</taxon>
        <taxon>Actinomycetes</taxon>
        <taxon>Micrococcales</taxon>
        <taxon>Cellulomonadaceae</taxon>
        <taxon>Actinotalea</taxon>
    </lineage>
</organism>
<comment type="similarity">
    <text evidence="2 11 12">Belongs to the complex I subunit 3 family.</text>
</comment>
<dbReference type="GO" id="GO:0005886">
    <property type="term" value="C:plasma membrane"/>
    <property type="evidence" value="ECO:0007669"/>
    <property type="project" value="UniProtKB-SubCell"/>
</dbReference>
<comment type="subcellular location">
    <subcellularLocation>
        <location evidence="11 12">Cell membrane</location>
        <topology evidence="11 12">Multi-pass membrane protein</topology>
    </subcellularLocation>
    <subcellularLocation>
        <location evidence="1">Membrane</location>
        <topology evidence="1">Multi-pass membrane protein</topology>
    </subcellularLocation>
</comment>
<comment type="catalytic activity">
    <reaction evidence="11 12">
        <text>a quinone + NADH + 5 H(+)(in) = a quinol + NAD(+) + 4 H(+)(out)</text>
        <dbReference type="Rhea" id="RHEA:57888"/>
        <dbReference type="ChEBI" id="CHEBI:15378"/>
        <dbReference type="ChEBI" id="CHEBI:24646"/>
        <dbReference type="ChEBI" id="CHEBI:57540"/>
        <dbReference type="ChEBI" id="CHEBI:57945"/>
        <dbReference type="ChEBI" id="CHEBI:132124"/>
    </reaction>
</comment>
<dbReference type="GO" id="GO:0050136">
    <property type="term" value="F:NADH dehydrogenase (quinone) (non-electrogenic) activity"/>
    <property type="evidence" value="ECO:0007669"/>
    <property type="project" value="UniProtKB-UniRule"/>
</dbReference>
<keyword evidence="8 11" id="KW-1133">Transmembrane helix</keyword>
<evidence type="ECO:0000256" key="12">
    <source>
        <dbReference type="RuleBase" id="RU003639"/>
    </source>
</evidence>
<proteinExistence type="inferred from homology"/>
<evidence type="ECO:0000256" key="8">
    <source>
        <dbReference type="ARBA" id="ARBA00022989"/>
    </source>
</evidence>
<evidence type="ECO:0000256" key="4">
    <source>
        <dbReference type="ARBA" id="ARBA00022475"/>
    </source>
</evidence>
<dbReference type="Proteomes" id="UP000019753">
    <property type="component" value="Unassembled WGS sequence"/>
</dbReference>
<protein>
    <recommendedName>
        <fullName evidence="11">NADH-quinone oxidoreductase subunit A</fullName>
        <ecNumber evidence="11">7.1.1.-</ecNumber>
    </recommendedName>
    <alternativeName>
        <fullName evidence="11">NADH dehydrogenase I subunit A</fullName>
    </alternativeName>
    <alternativeName>
        <fullName evidence="11">NDH-1 subunit A</fullName>
    </alternativeName>
    <alternativeName>
        <fullName evidence="11">NUO1</fullName>
    </alternativeName>
</protein>
<feature type="transmembrane region" description="Helical" evidence="11">
    <location>
        <begin position="89"/>
        <end position="110"/>
    </location>
</feature>
<dbReference type="NCBIfam" id="NF005922">
    <property type="entry name" value="PRK07928.1"/>
    <property type="match status" value="1"/>
</dbReference>
<dbReference type="EMBL" id="AXCW01000113">
    <property type="protein sequence ID" value="EYR63213.1"/>
    <property type="molecule type" value="Genomic_DNA"/>
</dbReference>
<evidence type="ECO:0000256" key="2">
    <source>
        <dbReference type="ARBA" id="ARBA00008472"/>
    </source>
</evidence>
<evidence type="ECO:0000256" key="3">
    <source>
        <dbReference type="ARBA" id="ARBA00022448"/>
    </source>
</evidence>
<evidence type="ECO:0000256" key="7">
    <source>
        <dbReference type="ARBA" id="ARBA00022967"/>
    </source>
</evidence>
<comment type="function">
    <text evidence="11">NDH-1 shuttles electrons from NADH, via FMN and iron-sulfur (Fe-S) centers, to quinones in the respiratory chain. The immediate electron acceptor for the enzyme in this species is believed to be a menaquinone. Couples the redox reaction to proton translocation (for every two electrons transferred, four hydrogen ions are translocated across the cytoplasmic membrane), and thus conserves the redox energy in a proton gradient.</text>
</comment>
<keyword evidence="7 11" id="KW-1278">Translocase</keyword>
<dbReference type="InterPro" id="IPR038430">
    <property type="entry name" value="NDAH_ubi_oxred_su3_sf"/>
</dbReference>
<dbReference type="GO" id="GO:0030964">
    <property type="term" value="C:NADH dehydrogenase complex"/>
    <property type="evidence" value="ECO:0007669"/>
    <property type="project" value="TreeGrafter"/>
</dbReference>
<dbReference type="PANTHER" id="PTHR11058:SF22">
    <property type="entry name" value="NADH-QUINONE OXIDOREDUCTASE SUBUNIT A"/>
    <property type="match status" value="1"/>
</dbReference>